<protein>
    <submittedName>
        <fullName evidence="2">Uncharacterized protein</fullName>
    </submittedName>
</protein>
<comment type="caution">
    <text evidence="2">The sequence shown here is derived from an EMBL/GenBank/DDBJ whole genome shotgun (WGS) entry which is preliminary data.</text>
</comment>
<proteinExistence type="predicted"/>
<gene>
    <name evidence="2" type="ORF">GK108_18445</name>
</gene>
<evidence type="ECO:0000256" key="1">
    <source>
        <dbReference type="SAM" id="MobiDB-lite"/>
    </source>
</evidence>
<evidence type="ECO:0000313" key="3">
    <source>
        <dbReference type="Proteomes" id="UP000474175"/>
    </source>
</evidence>
<reference evidence="2 3" key="1">
    <citation type="submission" date="2020-02" db="EMBL/GenBank/DDBJ databases">
        <title>Draft genome sequence of two Spirosoma agri KCTC 52727 and Spirosoma terrae KCTC 52035.</title>
        <authorList>
            <person name="Rojas J."/>
            <person name="Ambika Manirajan B."/>
            <person name="Suarez C."/>
            <person name="Ratering S."/>
            <person name="Schnell S."/>
        </authorList>
    </citation>
    <scope>NUCLEOTIDE SEQUENCE [LARGE SCALE GENOMIC DNA]</scope>
    <source>
        <strain evidence="2 3">KCTC 52035</strain>
    </source>
</reference>
<keyword evidence="3" id="KW-1185">Reference proteome</keyword>
<feature type="region of interest" description="Disordered" evidence="1">
    <location>
        <begin position="1"/>
        <end position="47"/>
    </location>
</feature>
<dbReference type="RefSeq" id="WP_163951758.1">
    <property type="nucleotide sequence ID" value="NZ_JAAFZH010000008.1"/>
</dbReference>
<feature type="compositionally biased region" description="Basic and acidic residues" evidence="1">
    <location>
        <begin position="1"/>
        <end position="21"/>
    </location>
</feature>
<name>A0A6L9L8X1_9BACT</name>
<sequence length="90" mass="10348">MSKDYQENRKRLAESLKKDPPKTPIQEVRPVETEPVSPPAKTTEKKPDEVHFNFWADRVLMQRVKIHCAKTGKSIKEVCTEALQAYLPAD</sequence>
<dbReference type="InterPro" id="IPR013321">
    <property type="entry name" value="Arc_rbn_hlx_hlx"/>
</dbReference>
<dbReference type="InterPro" id="IPR010985">
    <property type="entry name" value="Ribbon_hlx_hlx"/>
</dbReference>
<dbReference type="SUPFAM" id="SSF47598">
    <property type="entry name" value="Ribbon-helix-helix"/>
    <property type="match status" value="1"/>
</dbReference>
<accession>A0A6L9L8X1</accession>
<evidence type="ECO:0000313" key="2">
    <source>
        <dbReference type="EMBL" id="NDU96870.1"/>
    </source>
</evidence>
<organism evidence="2 3">
    <name type="scientific">Spirosoma terrae</name>
    <dbReference type="NCBI Taxonomy" id="1968276"/>
    <lineage>
        <taxon>Bacteria</taxon>
        <taxon>Pseudomonadati</taxon>
        <taxon>Bacteroidota</taxon>
        <taxon>Cytophagia</taxon>
        <taxon>Cytophagales</taxon>
        <taxon>Cytophagaceae</taxon>
        <taxon>Spirosoma</taxon>
    </lineage>
</organism>
<dbReference type="AlphaFoldDB" id="A0A6L9L8X1"/>
<dbReference type="GO" id="GO:0006355">
    <property type="term" value="P:regulation of DNA-templated transcription"/>
    <property type="evidence" value="ECO:0007669"/>
    <property type="project" value="InterPro"/>
</dbReference>
<dbReference type="EMBL" id="JAAFZH010000008">
    <property type="protein sequence ID" value="NDU96870.1"/>
    <property type="molecule type" value="Genomic_DNA"/>
</dbReference>
<dbReference type="Proteomes" id="UP000474175">
    <property type="component" value="Unassembled WGS sequence"/>
</dbReference>
<dbReference type="Gene3D" id="1.10.1220.10">
    <property type="entry name" value="Met repressor-like"/>
    <property type="match status" value="1"/>
</dbReference>